<evidence type="ECO:0000313" key="3">
    <source>
        <dbReference type="EMBL" id="KAF2675413.1"/>
    </source>
</evidence>
<evidence type="ECO:0000256" key="1">
    <source>
        <dbReference type="SAM" id="MobiDB-lite"/>
    </source>
</evidence>
<evidence type="ECO:0000313" key="4">
    <source>
        <dbReference type="Proteomes" id="UP000799302"/>
    </source>
</evidence>
<feature type="compositionally biased region" description="Polar residues" evidence="1">
    <location>
        <begin position="375"/>
        <end position="392"/>
    </location>
</feature>
<gene>
    <name evidence="3" type="ORF">BT63DRAFT_450396</name>
</gene>
<dbReference type="EMBL" id="MU004230">
    <property type="protein sequence ID" value="KAF2675413.1"/>
    <property type="molecule type" value="Genomic_DNA"/>
</dbReference>
<organism evidence="3 4">
    <name type="scientific">Microthyrium microscopicum</name>
    <dbReference type="NCBI Taxonomy" id="703497"/>
    <lineage>
        <taxon>Eukaryota</taxon>
        <taxon>Fungi</taxon>
        <taxon>Dikarya</taxon>
        <taxon>Ascomycota</taxon>
        <taxon>Pezizomycotina</taxon>
        <taxon>Dothideomycetes</taxon>
        <taxon>Dothideomycetes incertae sedis</taxon>
        <taxon>Microthyriales</taxon>
        <taxon>Microthyriaceae</taxon>
        <taxon>Microthyrium</taxon>
    </lineage>
</organism>
<accession>A0A6A6UVA3</accession>
<name>A0A6A6UVA3_9PEZI</name>
<dbReference type="GO" id="GO:0003723">
    <property type="term" value="F:RNA binding"/>
    <property type="evidence" value="ECO:0007669"/>
    <property type="project" value="InterPro"/>
</dbReference>
<keyword evidence="4" id="KW-1185">Reference proteome</keyword>
<reference evidence="3" key="1">
    <citation type="journal article" date="2020" name="Stud. Mycol.">
        <title>101 Dothideomycetes genomes: a test case for predicting lifestyles and emergence of pathogens.</title>
        <authorList>
            <person name="Haridas S."/>
            <person name="Albert R."/>
            <person name="Binder M."/>
            <person name="Bloem J."/>
            <person name="Labutti K."/>
            <person name="Salamov A."/>
            <person name="Andreopoulos B."/>
            <person name="Baker S."/>
            <person name="Barry K."/>
            <person name="Bills G."/>
            <person name="Bluhm B."/>
            <person name="Cannon C."/>
            <person name="Castanera R."/>
            <person name="Culley D."/>
            <person name="Daum C."/>
            <person name="Ezra D."/>
            <person name="Gonzalez J."/>
            <person name="Henrissat B."/>
            <person name="Kuo A."/>
            <person name="Liang C."/>
            <person name="Lipzen A."/>
            <person name="Lutzoni F."/>
            <person name="Magnuson J."/>
            <person name="Mondo S."/>
            <person name="Nolan M."/>
            <person name="Ohm R."/>
            <person name="Pangilinan J."/>
            <person name="Park H.-J."/>
            <person name="Ramirez L."/>
            <person name="Alfaro M."/>
            <person name="Sun H."/>
            <person name="Tritt A."/>
            <person name="Yoshinaga Y."/>
            <person name="Zwiers L.-H."/>
            <person name="Turgeon B."/>
            <person name="Goodwin S."/>
            <person name="Spatafora J."/>
            <person name="Crous P."/>
            <person name="Grigoriev I."/>
        </authorList>
    </citation>
    <scope>NUCLEOTIDE SEQUENCE</scope>
    <source>
        <strain evidence="3">CBS 115976</strain>
    </source>
</reference>
<evidence type="ECO:0000259" key="2">
    <source>
        <dbReference type="Pfam" id="PF04146"/>
    </source>
</evidence>
<dbReference type="AlphaFoldDB" id="A0A6A6UVA3"/>
<feature type="domain" description="YTH" evidence="2">
    <location>
        <begin position="189"/>
        <end position="293"/>
    </location>
</feature>
<sequence length="619" mass="70429">MPFWHHAPSSDASDAEHEAFWSSKALLQAPSAEVEQYLSRGLTQNAHDAELEFYLHLLVPEYTQELAQKNVDVTKLKPAPSISTPSMSSGKRKASNMDTLEEELTPAQLRMVRLQVAQAKMEGWTRGLQSRKKQKSAEDLDENEDLPIRLREDTDVEALPHYLSIALTNNDHFDCTPTAFKSNGQSVAYFIHRPAQSGVIALSMAESIYILSEKTQKQVNQAFTDHDHVFIIFYTVAPKGENNGSFKGLARVERPPMPQSDVNPYPTWHPLHRTRYEPFPVNWAATKPVGFWEDPKLLRAIENSFSPSCAFKKWPWLHKIDTNLGYSIAEALYTKAAASDVTNQSSDLLQNLQHPDSIDNGEGSVQADQPMAARKTSSMVQIQPTPQNSTSKPEVMLQKHSEKNTAILSHVCLVKIPPGVTMEDMMSENYLVVTKSAENLLCQLYRSKQRVFLIFHEENREYRMFHGYAEVKRVQLGSQFPIPLPAWHDKTEAKESKAFVVQWMSKRSVFFTEVGEILLKEQRLFDEDWILFPPFYQILDPMVRKNLSEAMHPSTGEAIKNDKSSAVTVTRSAAQPIQNSISTSAHERIHNILREKHNQTFNASKRWDSKNIDYLIDNH</sequence>
<dbReference type="InterPro" id="IPR007275">
    <property type="entry name" value="YTH_domain"/>
</dbReference>
<feature type="domain" description="YTH" evidence="2">
    <location>
        <begin position="426"/>
        <end position="520"/>
    </location>
</feature>
<feature type="region of interest" description="Disordered" evidence="1">
    <location>
        <begin position="353"/>
        <end position="392"/>
    </location>
</feature>
<protein>
    <recommendedName>
        <fullName evidence="2">YTH domain-containing protein</fullName>
    </recommendedName>
</protein>
<dbReference type="Gene3D" id="3.10.590.10">
    <property type="entry name" value="ph1033 like domains"/>
    <property type="match status" value="2"/>
</dbReference>
<proteinExistence type="predicted"/>
<dbReference type="Proteomes" id="UP000799302">
    <property type="component" value="Unassembled WGS sequence"/>
</dbReference>
<dbReference type="Pfam" id="PF04146">
    <property type="entry name" value="YTH"/>
    <property type="match status" value="2"/>
</dbReference>